<gene>
    <name evidence="2" type="ORF">DT076_01220</name>
</gene>
<keyword evidence="3" id="KW-1185">Reference proteome</keyword>
<protein>
    <recommendedName>
        <fullName evidence="4">Protein ImuA</fullName>
    </recommendedName>
</protein>
<feature type="region of interest" description="Disordered" evidence="1">
    <location>
        <begin position="207"/>
        <end position="230"/>
    </location>
</feature>
<proteinExistence type="predicted"/>
<evidence type="ECO:0000313" key="3">
    <source>
        <dbReference type="Proteomes" id="UP000252770"/>
    </source>
</evidence>
<evidence type="ECO:0000256" key="1">
    <source>
        <dbReference type="SAM" id="MobiDB-lite"/>
    </source>
</evidence>
<dbReference type="EMBL" id="QOUI01000001">
    <property type="protein sequence ID" value="RCK71119.1"/>
    <property type="molecule type" value="Genomic_DNA"/>
</dbReference>
<name>A0A367Z026_9ACTN</name>
<reference evidence="2 3" key="1">
    <citation type="submission" date="2018-07" db="EMBL/GenBank/DDBJ databases">
        <title>Desertimonas flava gen. nov. sp. nov.</title>
        <authorList>
            <person name="Liu S."/>
        </authorList>
    </citation>
    <scope>NUCLEOTIDE SEQUENCE [LARGE SCALE GENOMIC DNA]</scope>
    <source>
        <strain evidence="2 3">16Sb5-5</strain>
    </source>
</reference>
<accession>A0A367Z026</accession>
<dbReference type="RefSeq" id="WP_114124822.1">
    <property type="nucleotide sequence ID" value="NZ_QOUI01000001.1"/>
</dbReference>
<organism evidence="2 3">
    <name type="scientific">Desertihabitans brevis</name>
    <dbReference type="NCBI Taxonomy" id="2268447"/>
    <lineage>
        <taxon>Bacteria</taxon>
        <taxon>Bacillati</taxon>
        <taxon>Actinomycetota</taxon>
        <taxon>Actinomycetes</taxon>
        <taxon>Propionibacteriales</taxon>
        <taxon>Propionibacteriaceae</taxon>
        <taxon>Desertihabitans</taxon>
    </lineage>
</organism>
<evidence type="ECO:0000313" key="2">
    <source>
        <dbReference type="EMBL" id="RCK71119.1"/>
    </source>
</evidence>
<evidence type="ECO:0008006" key="4">
    <source>
        <dbReference type="Google" id="ProtNLM"/>
    </source>
</evidence>
<dbReference type="AlphaFoldDB" id="A0A367Z026"/>
<dbReference type="Proteomes" id="UP000252770">
    <property type="component" value="Unassembled WGS sequence"/>
</dbReference>
<sequence length="230" mass="23775">MGATASPLTGSVRADRIAELQQRVHQMQGTALSQPVPTLPALQPLLTLRTGASYAVDSPALAMALMAGPSAAGWWSAVVGLPELGIEAAAALGVALERTVLVPDPGAAWLNVVATLAEVLPVVVTRPPAAVGQHDAARLTARLRQRGAVLIALGDWPRADARLRVVRSRWSGIGAGHGHLAGGVLTVQARRADARRTEAELCWPDASAGLRAPEPGRRPAPDLTLVEAAG</sequence>
<comment type="caution">
    <text evidence="2">The sequence shown here is derived from an EMBL/GenBank/DDBJ whole genome shotgun (WGS) entry which is preliminary data.</text>
</comment>